<dbReference type="NCBIfam" id="TIGR01568">
    <property type="entry name" value="A_thal_3678"/>
    <property type="match status" value="1"/>
</dbReference>
<proteinExistence type="predicted"/>
<dbReference type="Proteomes" id="UP000436088">
    <property type="component" value="Unassembled WGS sequence"/>
</dbReference>
<comment type="subcellular location">
    <subcellularLocation>
        <location evidence="1 6">Nucleus</location>
    </subcellularLocation>
</comment>
<keyword evidence="2 6" id="KW-0678">Repressor</keyword>
<evidence type="ECO:0000256" key="4">
    <source>
        <dbReference type="ARBA" id="ARBA00023163"/>
    </source>
</evidence>
<dbReference type="EMBL" id="VEPZ02000921">
    <property type="protein sequence ID" value="KAE8711170.1"/>
    <property type="molecule type" value="Genomic_DNA"/>
</dbReference>
<name>A0A6A3B2J8_HIBSY</name>
<evidence type="ECO:0000256" key="3">
    <source>
        <dbReference type="ARBA" id="ARBA00023015"/>
    </source>
</evidence>
<evidence type="ECO:0000313" key="9">
    <source>
        <dbReference type="EMBL" id="KAE8711170.1"/>
    </source>
</evidence>
<dbReference type="AlphaFoldDB" id="A0A6A3B2J8"/>
<gene>
    <name evidence="9" type="ORF">F3Y22_tig00110303pilonHSYRG00411</name>
</gene>
<evidence type="ECO:0000256" key="2">
    <source>
        <dbReference type="ARBA" id="ARBA00022491"/>
    </source>
</evidence>
<dbReference type="PANTHER" id="PTHR33057:SF138">
    <property type="entry name" value="TRANSCRIPTION REPRESSOR OFP10"/>
    <property type="match status" value="1"/>
</dbReference>
<accession>A0A6A3B2J8</accession>
<dbReference type="GO" id="GO:0045892">
    <property type="term" value="P:negative regulation of DNA-templated transcription"/>
    <property type="evidence" value="ECO:0007669"/>
    <property type="project" value="UniProtKB-UniRule"/>
</dbReference>
<dbReference type="InterPro" id="IPR038933">
    <property type="entry name" value="Ovate"/>
</dbReference>
<comment type="function">
    <text evidence="6">Transcriptional repressor that regulates multiple aspects of plant growth and development.</text>
</comment>
<dbReference type="PANTHER" id="PTHR33057">
    <property type="entry name" value="TRANSCRIPTION REPRESSOR OFP7-RELATED"/>
    <property type="match status" value="1"/>
</dbReference>
<sequence>MSSNKKSLFKFLLPANAGCRCGDPKPGYVYEPKPKVSASPNPSISSSSSSSKVRLSPCSKIIDAIAVVKNSDDPYRDFRQSMLQMIEEKHIYSTHHLQELLRCFLELNSPCHHRVIVEAFMGIMAAGNLHGSSEKHVNTFNSHHCMARPPRSPCTPGDQEGCHACPTTKLLTLARPACHSWEIPARRPSFNPLLPHACVASIERNVQKYHMAMQGDKVAGRAWRPPWSPGVHGDLLGRPESGFLQNMALEAVVYPPDRFTYGFKDYFSEGGAWGYDFSFQEEDEALTTLPAPAAAGFQALMEPQQAYSAKKKKRRPTGDQASIIGGAINFVKELEQFSQTMEAHKRTTQQPEHNGHLSPFAEFFTFPQFFTHATSQCNNAADQPTAAAAASAESV</sequence>
<dbReference type="PROSITE" id="PS51754">
    <property type="entry name" value="OVATE"/>
    <property type="match status" value="1"/>
</dbReference>
<organism evidence="9 10">
    <name type="scientific">Hibiscus syriacus</name>
    <name type="common">Rose of Sharon</name>
    <dbReference type="NCBI Taxonomy" id="106335"/>
    <lineage>
        <taxon>Eukaryota</taxon>
        <taxon>Viridiplantae</taxon>
        <taxon>Streptophyta</taxon>
        <taxon>Embryophyta</taxon>
        <taxon>Tracheophyta</taxon>
        <taxon>Spermatophyta</taxon>
        <taxon>Magnoliopsida</taxon>
        <taxon>eudicotyledons</taxon>
        <taxon>Gunneridae</taxon>
        <taxon>Pentapetalae</taxon>
        <taxon>rosids</taxon>
        <taxon>malvids</taxon>
        <taxon>Malvales</taxon>
        <taxon>Malvaceae</taxon>
        <taxon>Malvoideae</taxon>
        <taxon>Hibiscus</taxon>
    </lineage>
</organism>
<evidence type="ECO:0000259" key="8">
    <source>
        <dbReference type="PROSITE" id="PS51754"/>
    </source>
</evidence>
<keyword evidence="4 6" id="KW-0804">Transcription</keyword>
<dbReference type="Pfam" id="PF04844">
    <property type="entry name" value="Ovate"/>
    <property type="match status" value="1"/>
</dbReference>
<evidence type="ECO:0000256" key="5">
    <source>
        <dbReference type="ARBA" id="ARBA00023242"/>
    </source>
</evidence>
<keyword evidence="10" id="KW-1185">Reference proteome</keyword>
<evidence type="ECO:0000256" key="7">
    <source>
        <dbReference type="SAM" id="MobiDB-lite"/>
    </source>
</evidence>
<feature type="domain" description="OVATE" evidence="8">
    <location>
        <begin position="67"/>
        <end position="126"/>
    </location>
</feature>
<dbReference type="InterPro" id="IPR006458">
    <property type="entry name" value="Ovate_C"/>
</dbReference>
<keyword evidence="3 6" id="KW-0805">Transcription regulation</keyword>
<feature type="region of interest" description="Disordered" evidence="7">
    <location>
        <begin position="32"/>
        <end position="52"/>
    </location>
</feature>
<comment type="caution">
    <text evidence="9">The sequence shown here is derived from an EMBL/GenBank/DDBJ whole genome shotgun (WGS) entry which is preliminary data.</text>
</comment>
<feature type="compositionally biased region" description="Low complexity" evidence="7">
    <location>
        <begin position="37"/>
        <end position="52"/>
    </location>
</feature>
<protein>
    <recommendedName>
        <fullName evidence="6">Transcription repressor</fullName>
    </recommendedName>
    <alternativeName>
        <fullName evidence="6">Ovate family protein</fullName>
    </alternativeName>
</protein>
<evidence type="ECO:0000256" key="6">
    <source>
        <dbReference type="RuleBase" id="RU367028"/>
    </source>
</evidence>
<dbReference type="GO" id="GO:0005634">
    <property type="term" value="C:nucleus"/>
    <property type="evidence" value="ECO:0007669"/>
    <property type="project" value="UniProtKB-SubCell"/>
</dbReference>
<evidence type="ECO:0000256" key="1">
    <source>
        <dbReference type="ARBA" id="ARBA00004123"/>
    </source>
</evidence>
<evidence type="ECO:0000313" key="10">
    <source>
        <dbReference type="Proteomes" id="UP000436088"/>
    </source>
</evidence>
<reference evidence="9" key="1">
    <citation type="submission" date="2019-09" db="EMBL/GenBank/DDBJ databases">
        <title>Draft genome information of white flower Hibiscus syriacus.</title>
        <authorList>
            <person name="Kim Y.-M."/>
        </authorList>
    </citation>
    <scope>NUCLEOTIDE SEQUENCE [LARGE SCALE GENOMIC DNA]</scope>
    <source>
        <strain evidence="9">YM2019G1</strain>
    </source>
</reference>
<keyword evidence="5 6" id="KW-0539">Nucleus</keyword>